<feature type="compositionally biased region" description="Polar residues" evidence="1">
    <location>
        <begin position="693"/>
        <end position="705"/>
    </location>
</feature>
<reference evidence="2 3" key="1">
    <citation type="submission" date="2018-03" db="EMBL/GenBank/DDBJ databases">
        <authorList>
            <person name="Guldener U."/>
        </authorList>
    </citation>
    <scope>NUCLEOTIDE SEQUENCE [LARGE SCALE GENOMIC DNA]</scope>
    <source>
        <strain evidence="2 3">NBRC100155</strain>
    </source>
</reference>
<evidence type="ECO:0000313" key="2">
    <source>
        <dbReference type="EMBL" id="SPO24528.1"/>
    </source>
</evidence>
<gene>
    <name evidence="2" type="ORF">UTRI_03797</name>
</gene>
<organism evidence="2 3">
    <name type="scientific">Ustilago trichophora</name>
    <dbReference type="NCBI Taxonomy" id="86804"/>
    <lineage>
        <taxon>Eukaryota</taxon>
        <taxon>Fungi</taxon>
        <taxon>Dikarya</taxon>
        <taxon>Basidiomycota</taxon>
        <taxon>Ustilaginomycotina</taxon>
        <taxon>Ustilaginomycetes</taxon>
        <taxon>Ustilaginales</taxon>
        <taxon>Ustilaginaceae</taxon>
        <taxon>Ustilago</taxon>
    </lineage>
</organism>
<dbReference type="EMBL" id="OOIN01000007">
    <property type="protein sequence ID" value="SPO24528.1"/>
    <property type="molecule type" value="Genomic_DNA"/>
</dbReference>
<feature type="region of interest" description="Disordered" evidence="1">
    <location>
        <begin position="693"/>
        <end position="712"/>
    </location>
</feature>
<sequence>MSKPALATSGPSSYSSNPRICKKLVVKGHASRSGASYTLFLKVQLPASEREQTYPLLRDSAIELQDAVVHKLDASGAAPALSTSAATAASSLGIPLSIDHELNDSLIDFEPGRTKQRKATVSNDHSTLPAVVRGDDGKVMLRSSPKPQNAVAPQAGGTSYMVTLHLFASATSTPPIAPFSVRLPVPFCLNNFMRFTVDESMDGQPGMDGMTVEVDPPILPVSSQRRSRRRRSLAASPHRAHSIASHSDDDEADVTLLGSASVDDSDAEQDDTAIVGPFQACEALVIRIAAQQAGDLVLPGPPFRVLPNALRAKKARSSIAYRPPSSEESAGEIDFEASVQLEGLFFPGLDREVLLYIQLDPMASVLDWQPVAVDASRGILSWSYSPVMSGRSSPAQQPGTASEGLLGRSATFEIGDLVVLPEPNQQGAEEEDLLKTAPPKGIDDADFDFSLDNTAAQPVKQRRFSLQSSSSSKPIPSQPSSEPSEPGSTPTKVLMLAFTLLPVLQSNEPITISVRGTISSDNMFASTPLQPKLDRLPKGLFVPAALAQEYTDPALASFESGSLQLRSADQQRESLEDSRETVQQQQEKQGLPSNLIADANNDEILRQALAIIAAHNETLSDPNGRLALAAGQAGQTRRGEEKRGSDWVLRTSHLLWTLFLTAMIFVLFNASQNANRALYVKLDELSRIVEASARQNSQTYSQSKGNDGEATGVYSSVLPTASSVPVKADMNFESETVLDTFERSHTDTVPETDNAAEARALNLDDFSQREAQLKPDSAGADLTYFVSTWLQELLCMPVLLIRRLFRIFTGA</sequence>
<accession>A0A5C3E296</accession>
<name>A0A5C3E296_9BASI</name>
<feature type="region of interest" description="Disordered" evidence="1">
    <location>
        <begin position="460"/>
        <end position="490"/>
    </location>
</feature>
<dbReference type="OrthoDB" id="3361340at2759"/>
<dbReference type="Proteomes" id="UP000324022">
    <property type="component" value="Unassembled WGS sequence"/>
</dbReference>
<keyword evidence="3" id="KW-1185">Reference proteome</keyword>
<dbReference type="AlphaFoldDB" id="A0A5C3E296"/>
<feature type="region of interest" description="Disordered" evidence="1">
    <location>
        <begin position="203"/>
        <end position="250"/>
    </location>
</feature>
<feature type="compositionally biased region" description="Low complexity" evidence="1">
    <location>
        <begin position="465"/>
        <end position="490"/>
    </location>
</feature>
<proteinExistence type="predicted"/>
<protein>
    <submittedName>
        <fullName evidence="2">Uncharacterized protein</fullName>
    </submittedName>
</protein>
<evidence type="ECO:0000313" key="3">
    <source>
        <dbReference type="Proteomes" id="UP000324022"/>
    </source>
</evidence>
<evidence type="ECO:0000256" key="1">
    <source>
        <dbReference type="SAM" id="MobiDB-lite"/>
    </source>
</evidence>